<dbReference type="PANTHER" id="PTHR24235:SF30">
    <property type="entry name" value="NEUROPEPTIDE F RECEPTOR"/>
    <property type="match status" value="1"/>
</dbReference>
<evidence type="ECO:0000259" key="12">
    <source>
        <dbReference type="PROSITE" id="PS50262"/>
    </source>
</evidence>
<keyword evidence="7 9" id="KW-0675">Receptor</keyword>
<dbReference type="SUPFAM" id="SSF81321">
    <property type="entry name" value="Family A G protein-coupled receptor-like"/>
    <property type="match status" value="1"/>
</dbReference>
<evidence type="ECO:0000256" key="11">
    <source>
        <dbReference type="SAM" id="Phobius"/>
    </source>
</evidence>
<feature type="transmembrane region" description="Helical" evidence="11">
    <location>
        <begin position="149"/>
        <end position="169"/>
    </location>
</feature>
<dbReference type="GO" id="GO:0004983">
    <property type="term" value="F:neuropeptide Y receptor activity"/>
    <property type="evidence" value="ECO:0007669"/>
    <property type="project" value="InterPro"/>
</dbReference>
<dbReference type="GO" id="GO:0016020">
    <property type="term" value="C:membrane"/>
    <property type="evidence" value="ECO:0007669"/>
    <property type="project" value="UniProtKB-SubCell"/>
</dbReference>
<dbReference type="PRINTS" id="PR00237">
    <property type="entry name" value="GPCRRHODOPSN"/>
</dbReference>
<comment type="subcellular location">
    <subcellularLocation>
        <location evidence="1">Membrane</location>
        <topology evidence="1">Multi-pass membrane protein</topology>
    </subcellularLocation>
</comment>
<dbReference type="InterPro" id="IPR000276">
    <property type="entry name" value="GPCR_Rhodpsn"/>
</dbReference>
<evidence type="ECO:0000256" key="10">
    <source>
        <dbReference type="SAM" id="MobiDB-lite"/>
    </source>
</evidence>
<organism evidence="13 14">
    <name type="scientific">Cryptotermes secundus</name>
    <dbReference type="NCBI Taxonomy" id="105785"/>
    <lineage>
        <taxon>Eukaryota</taxon>
        <taxon>Metazoa</taxon>
        <taxon>Ecdysozoa</taxon>
        <taxon>Arthropoda</taxon>
        <taxon>Hexapoda</taxon>
        <taxon>Insecta</taxon>
        <taxon>Pterygota</taxon>
        <taxon>Neoptera</taxon>
        <taxon>Polyneoptera</taxon>
        <taxon>Dictyoptera</taxon>
        <taxon>Blattodea</taxon>
        <taxon>Blattoidea</taxon>
        <taxon>Termitoidae</taxon>
        <taxon>Kalotermitidae</taxon>
        <taxon>Cryptotermitinae</taxon>
        <taxon>Cryptotermes</taxon>
    </lineage>
</organism>
<dbReference type="PRINTS" id="PR01012">
    <property type="entry name" value="NRPEPTIDEYR"/>
</dbReference>
<feature type="compositionally biased region" description="Polar residues" evidence="10">
    <location>
        <begin position="281"/>
        <end position="293"/>
    </location>
</feature>
<dbReference type="AlphaFoldDB" id="A0A2J7QXK0"/>
<comment type="similarity">
    <text evidence="2 9">Belongs to the G-protein coupled receptor 1 family.</text>
</comment>
<evidence type="ECO:0000256" key="7">
    <source>
        <dbReference type="ARBA" id="ARBA00023170"/>
    </source>
</evidence>
<name>A0A2J7QXK0_9NEOP</name>
<dbReference type="Proteomes" id="UP000235965">
    <property type="component" value="Unassembled WGS sequence"/>
</dbReference>
<keyword evidence="5 9" id="KW-0297">G-protein coupled receptor</keyword>
<dbReference type="CDD" id="cd15203">
    <property type="entry name" value="7tmA_NPYR-like"/>
    <property type="match status" value="1"/>
</dbReference>
<evidence type="ECO:0000256" key="2">
    <source>
        <dbReference type="ARBA" id="ARBA00010663"/>
    </source>
</evidence>
<evidence type="ECO:0000256" key="4">
    <source>
        <dbReference type="ARBA" id="ARBA00022989"/>
    </source>
</evidence>
<feature type="compositionally biased region" description="Basic residues" evidence="10">
    <location>
        <begin position="294"/>
        <end position="304"/>
    </location>
</feature>
<feature type="transmembrane region" description="Helical" evidence="11">
    <location>
        <begin position="189"/>
        <end position="209"/>
    </location>
</feature>
<dbReference type="Pfam" id="PF00001">
    <property type="entry name" value="7tm_1"/>
    <property type="match status" value="1"/>
</dbReference>
<dbReference type="FunFam" id="1.20.1070.10:FF:000373">
    <property type="entry name" value="Neuropeptide F receptor"/>
    <property type="match status" value="1"/>
</dbReference>
<gene>
    <name evidence="13" type="primary">NPFR</name>
    <name evidence="13" type="ORF">B7P43_G07747</name>
</gene>
<keyword evidence="3 9" id="KW-0812">Transmembrane</keyword>
<dbReference type="EMBL" id="NEVH01009379">
    <property type="protein sequence ID" value="PNF33311.1"/>
    <property type="molecule type" value="Genomic_DNA"/>
</dbReference>
<evidence type="ECO:0000256" key="9">
    <source>
        <dbReference type="RuleBase" id="RU000688"/>
    </source>
</evidence>
<comment type="caution">
    <text evidence="13">The sequence shown here is derived from an EMBL/GenBank/DDBJ whole genome shotgun (WGS) entry which is preliminary data.</text>
</comment>
<accession>A0A2J7QXK0</accession>
<feature type="transmembrane region" description="Helical" evidence="11">
    <location>
        <begin position="70"/>
        <end position="97"/>
    </location>
</feature>
<evidence type="ECO:0000313" key="13">
    <source>
        <dbReference type="EMBL" id="PNF33311.1"/>
    </source>
</evidence>
<dbReference type="InterPro" id="IPR017452">
    <property type="entry name" value="GPCR_Rhodpsn_7TM"/>
</dbReference>
<sequence>MEWWNINNSLTAVPQRILRPREASSGDSPTWQLEHNITAYIRNMSWVLNATIDQGILNEFARNRVVEDPAFSALIFVYSVLIIVGAAGNSLVVCAVARKPAMRTARNMFIVNLAVSDLLLCLITMPLTLMEILTKYWPLGRYPFVCKMLGTLQATSIFVSTISITAIALDRYQVIVYPTRESLQKLGAVIILSCIWVSAIILASPMFFWRTLKQHDIHLPSIGIEYIAYCLEEWPVEHGRAYYSLFSLVVQYVLPIITVSVAYSRICRKLRYRYVNSSAVGSSSKNKACTSSTNRRKPKSDKRMKRTNSLLVSISLIFCISWLPLNIFNLVVDYWNPFGEDRQSMMIWYAVCHMMGMSSACSNPLLYGWLNDNFRKEFKEILASLFPCIPVEAVRERVGSLRSSVSKRRRKLIGAGTSVGGVSAGNCSGGQDDRQSLRRGECLSTRDQEETVMDAGAVSNYRRGPETMTTENGLQGDTEMTVLTRA</sequence>
<keyword evidence="14" id="KW-1185">Reference proteome</keyword>
<dbReference type="FunCoup" id="A0A2J7QXK0">
    <property type="interactions" value="79"/>
</dbReference>
<dbReference type="SMART" id="SM01381">
    <property type="entry name" value="7TM_GPCR_Srsx"/>
    <property type="match status" value="1"/>
</dbReference>
<keyword evidence="6 11" id="KW-0472">Membrane</keyword>
<feature type="transmembrane region" description="Helical" evidence="11">
    <location>
        <begin position="309"/>
        <end position="327"/>
    </location>
</feature>
<feature type="transmembrane region" description="Helical" evidence="11">
    <location>
        <begin position="241"/>
        <end position="263"/>
    </location>
</feature>
<proteinExistence type="inferred from homology"/>
<dbReference type="PROSITE" id="PS50262">
    <property type="entry name" value="G_PROTEIN_RECEP_F1_2"/>
    <property type="match status" value="1"/>
</dbReference>
<evidence type="ECO:0000256" key="6">
    <source>
        <dbReference type="ARBA" id="ARBA00023136"/>
    </source>
</evidence>
<dbReference type="PANTHER" id="PTHR24235">
    <property type="entry name" value="NEUROPEPTIDE Y RECEPTOR"/>
    <property type="match status" value="1"/>
</dbReference>
<dbReference type="OrthoDB" id="9046662at2759"/>
<dbReference type="InterPro" id="IPR000611">
    <property type="entry name" value="NPY_rcpt"/>
</dbReference>
<protein>
    <submittedName>
        <fullName evidence="13">Neuropeptide F receptor</fullName>
    </submittedName>
</protein>
<evidence type="ECO:0000256" key="8">
    <source>
        <dbReference type="ARBA" id="ARBA00023224"/>
    </source>
</evidence>
<keyword evidence="8 9" id="KW-0807">Transducer</keyword>
<feature type="transmembrane region" description="Helical" evidence="11">
    <location>
        <begin position="347"/>
        <end position="370"/>
    </location>
</feature>
<evidence type="ECO:0000256" key="3">
    <source>
        <dbReference type="ARBA" id="ARBA00022692"/>
    </source>
</evidence>
<dbReference type="InParanoid" id="A0A2J7QXK0"/>
<dbReference type="PROSITE" id="PS00237">
    <property type="entry name" value="G_PROTEIN_RECEP_F1_1"/>
    <property type="match status" value="1"/>
</dbReference>
<feature type="domain" description="G-protein coupled receptors family 1 profile" evidence="12">
    <location>
        <begin position="88"/>
        <end position="367"/>
    </location>
</feature>
<feature type="transmembrane region" description="Helical" evidence="11">
    <location>
        <begin position="109"/>
        <end position="129"/>
    </location>
</feature>
<evidence type="ECO:0000313" key="14">
    <source>
        <dbReference type="Proteomes" id="UP000235965"/>
    </source>
</evidence>
<dbReference type="Gene3D" id="1.20.1070.10">
    <property type="entry name" value="Rhodopsin 7-helix transmembrane proteins"/>
    <property type="match status" value="1"/>
</dbReference>
<feature type="region of interest" description="Disordered" evidence="10">
    <location>
        <begin position="281"/>
        <end position="304"/>
    </location>
</feature>
<keyword evidence="4 11" id="KW-1133">Transmembrane helix</keyword>
<evidence type="ECO:0000256" key="1">
    <source>
        <dbReference type="ARBA" id="ARBA00004141"/>
    </source>
</evidence>
<dbReference type="STRING" id="105785.A0A2J7QXK0"/>
<evidence type="ECO:0000256" key="5">
    <source>
        <dbReference type="ARBA" id="ARBA00023040"/>
    </source>
</evidence>
<reference evidence="13 14" key="1">
    <citation type="submission" date="2017-12" db="EMBL/GenBank/DDBJ databases">
        <title>Hemimetabolous genomes reveal molecular basis of termite eusociality.</title>
        <authorList>
            <person name="Harrison M.C."/>
            <person name="Jongepier E."/>
            <person name="Robertson H.M."/>
            <person name="Arning N."/>
            <person name="Bitard-Feildel T."/>
            <person name="Chao H."/>
            <person name="Childers C.P."/>
            <person name="Dinh H."/>
            <person name="Doddapaneni H."/>
            <person name="Dugan S."/>
            <person name="Gowin J."/>
            <person name="Greiner C."/>
            <person name="Han Y."/>
            <person name="Hu H."/>
            <person name="Hughes D.S.T."/>
            <person name="Huylmans A.-K."/>
            <person name="Kemena C."/>
            <person name="Kremer L.P.M."/>
            <person name="Lee S.L."/>
            <person name="Lopez-Ezquerra A."/>
            <person name="Mallet L."/>
            <person name="Monroy-Kuhn J.M."/>
            <person name="Moser A."/>
            <person name="Murali S.C."/>
            <person name="Muzny D.M."/>
            <person name="Otani S."/>
            <person name="Piulachs M.-D."/>
            <person name="Poelchau M."/>
            <person name="Qu J."/>
            <person name="Schaub F."/>
            <person name="Wada-Katsumata A."/>
            <person name="Worley K.C."/>
            <person name="Xie Q."/>
            <person name="Ylla G."/>
            <person name="Poulsen M."/>
            <person name="Gibbs R.A."/>
            <person name="Schal C."/>
            <person name="Richards S."/>
            <person name="Belles X."/>
            <person name="Korb J."/>
            <person name="Bornberg-Bauer E."/>
        </authorList>
    </citation>
    <scope>NUCLEOTIDE SEQUENCE [LARGE SCALE GENOMIC DNA]</scope>
    <source>
        <tissue evidence="13">Whole body</tissue>
    </source>
</reference>